<dbReference type="RefSeq" id="WP_074302298.1">
    <property type="nucleotide sequence ID" value="NZ_FSRU01000003.1"/>
</dbReference>
<evidence type="ECO:0000313" key="1">
    <source>
        <dbReference type="EMBL" id="SIO68230.1"/>
    </source>
</evidence>
<dbReference type="AlphaFoldDB" id="A0A1N6LHD3"/>
<accession>A0A1N6LHD3</accession>
<dbReference type="Pfam" id="PF11811">
    <property type="entry name" value="DUF3331"/>
    <property type="match status" value="1"/>
</dbReference>
<dbReference type="EMBL" id="FSRU01000003">
    <property type="protein sequence ID" value="SIO68230.1"/>
    <property type="molecule type" value="Genomic_DNA"/>
</dbReference>
<reference evidence="1 2" key="1">
    <citation type="submission" date="2016-11" db="EMBL/GenBank/DDBJ databases">
        <authorList>
            <person name="Jaros S."/>
            <person name="Januszkiewicz K."/>
            <person name="Wedrychowicz H."/>
        </authorList>
    </citation>
    <scope>NUCLEOTIDE SEQUENCE [LARGE SCALE GENOMIC DNA]</scope>
    <source>
        <strain evidence="1 2">GAS95</strain>
    </source>
</reference>
<dbReference type="OrthoDB" id="9152922at2"/>
<evidence type="ECO:0000313" key="2">
    <source>
        <dbReference type="Proteomes" id="UP000185151"/>
    </source>
</evidence>
<keyword evidence="2" id="KW-1185">Reference proteome</keyword>
<protein>
    <recommendedName>
        <fullName evidence="3">DUF3331 domain-containing protein</fullName>
    </recommendedName>
</protein>
<sequence>MDMGLINGSADDQRWLHMLALLAPVSSPWAERDAEARLASTARHGKGRDSRRNAACVEILERLSPTSIVISWADATSGRYGEQTWNLRTARRKGVCSVSGEPILPGAPVYRPNVRQSSASNTHQSISAAAIARLERGEPARLTAGVLTAGQRG</sequence>
<name>A0A1N6LHD3_9BURK</name>
<organism evidence="1 2">
    <name type="scientific">Paraburkholderia phenazinium</name>
    <dbReference type="NCBI Taxonomy" id="60549"/>
    <lineage>
        <taxon>Bacteria</taxon>
        <taxon>Pseudomonadati</taxon>
        <taxon>Pseudomonadota</taxon>
        <taxon>Betaproteobacteria</taxon>
        <taxon>Burkholderiales</taxon>
        <taxon>Burkholderiaceae</taxon>
        <taxon>Paraburkholderia</taxon>
    </lineage>
</organism>
<proteinExistence type="predicted"/>
<evidence type="ECO:0008006" key="3">
    <source>
        <dbReference type="Google" id="ProtNLM"/>
    </source>
</evidence>
<dbReference type="Proteomes" id="UP000185151">
    <property type="component" value="Unassembled WGS sequence"/>
</dbReference>
<dbReference type="InterPro" id="IPR021769">
    <property type="entry name" value="DUF3331"/>
</dbReference>
<gene>
    <name evidence="1" type="ORF">SAMN05444165_7368</name>
</gene>